<dbReference type="PANTHER" id="PTHR11274:SF0">
    <property type="entry name" value="GENERAL TRANSCRIPTION AND DNA REPAIR FACTOR IIH HELICASE SUBUNIT XPB"/>
    <property type="match status" value="1"/>
</dbReference>
<dbReference type="CDD" id="cd17926">
    <property type="entry name" value="DEXHc_RE"/>
    <property type="match status" value="1"/>
</dbReference>
<dbReference type="SUPFAM" id="SSF52540">
    <property type="entry name" value="P-loop containing nucleoside triphosphate hydrolases"/>
    <property type="match status" value="1"/>
</dbReference>
<dbReference type="PROSITE" id="PS51194">
    <property type="entry name" value="HELICASE_CTER"/>
    <property type="match status" value="1"/>
</dbReference>
<organism evidence="7 8">
    <name type="scientific">Paenibacillus ehimensis</name>
    <dbReference type="NCBI Taxonomy" id="79264"/>
    <lineage>
        <taxon>Bacteria</taxon>
        <taxon>Bacillati</taxon>
        <taxon>Bacillota</taxon>
        <taxon>Bacilli</taxon>
        <taxon>Bacillales</taxon>
        <taxon>Paenibacillaceae</taxon>
        <taxon>Paenibacillus</taxon>
    </lineage>
</organism>
<dbReference type="InterPro" id="IPR027417">
    <property type="entry name" value="P-loop_NTPase"/>
</dbReference>
<dbReference type="SMART" id="SM00490">
    <property type="entry name" value="HELICc"/>
    <property type="match status" value="1"/>
</dbReference>
<dbReference type="EMBL" id="JAUMKJ010000031">
    <property type="protein sequence ID" value="MDO3679809.1"/>
    <property type="molecule type" value="Genomic_DNA"/>
</dbReference>
<dbReference type="GO" id="GO:0004386">
    <property type="term" value="F:helicase activity"/>
    <property type="evidence" value="ECO:0007669"/>
    <property type="project" value="UniProtKB-KW"/>
</dbReference>
<feature type="domain" description="Helicase ATP-binding" evidence="5">
    <location>
        <begin position="272"/>
        <end position="440"/>
    </location>
</feature>
<dbReference type="PROSITE" id="PS51192">
    <property type="entry name" value="HELICASE_ATP_BIND_1"/>
    <property type="match status" value="1"/>
</dbReference>
<dbReference type="PANTHER" id="PTHR11274">
    <property type="entry name" value="RAD25/XP-B DNA REPAIR HELICASE"/>
    <property type="match status" value="1"/>
</dbReference>
<keyword evidence="2" id="KW-0378">Hydrolase</keyword>
<dbReference type="InterPro" id="IPR050615">
    <property type="entry name" value="ATP-dep_DNA_Helicase"/>
</dbReference>
<gene>
    <name evidence="7" type="ORF">Q3C12_22615</name>
</gene>
<evidence type="ECO:0000256" key="3">
    <source>
        <dbReference type="ARBA" id="ARBA00022806"/>
    </source>
</evidence>
<dbReference type="Pfam" id="PF00271">
    <property type="entry name" value="Helicase_C"/>
    <property type="match status" value="1"/>
</dbReference>
<evidence type="ECO:0000259" key="6">
    <source>
        <dbReference type="PROSITE" id="PS51194"/>
    </source>
</evidence>
<keyword evidence="1" id="KW-0547">Nucleotide-binding</keyword>
<evidence type="ECO:0000256" key="2">
    <source>
        <dbReference type="ARBA" id="ARBA00022801"/>
    </source>
</evidence>
<evidence type="ECO:0000313" key="7">
    <source>
        <dbReference type="EMBL" id="MDO3679809.1"/>
    </source>
</evidence>
<reference evidence="7" key="1">
    <citation type="submission" date="2023-07" db="EMBL/GenBank/DDBJ databases">
        <authorList>
            <person name="Aktuganov G."/>
            <person name="Boyko T."/>
            <person name="Delegan Y."/>
            <person name="Galimzianova N."/>
            <person name="Gilvanova E."/>
            <person name="Korobov V."/>
            <person name="Kuzmina L."/>
            <person name="Melentiev A."/>
            <person name="Milman P."/>
            <person name="Ryabova A."/>
            <person name="Stupak E."/>
            <person name="Yasakov T."/>
            <person name="Zharikova N."/>
            <person name="Zhurenko E."/>
        </authorList>
    </citation>
    <scope>NUCLEOTIDE SEQUENCE</scope>
    <source>
        <strain evidence="7">IB-739</strain>
    </source>
</reference>
<evidence type="ECO:0000256" key="4">
    <source>
        <dbReference type="ARBA" id="ARBA00022840"/>
    </source>
</evidence>
<comment type="caution">
    <text evidence="7">The sequence shown here is derived from an EMBL/GenBank/DDBJ whole genome shotgun (WGS) entry which is preliminary data.</text>
</comment>
<dbReference type="Pfam" id="PF04851">
    <property type="entry name" value="ResIII"/>
    <property type="match status" value="1"/>
</dbReference>
<keyword evidence="3 7" id="KW-0347">Helicase</keyword>
<proteinExistence type="predicted"/>
<name>A0ABT8VFT3_9BACL</name>
<dbReference type="CDD" id="cd09179">
    <property type="entry name" value="PLDc_N_DEXD_a"/>
    <property type="match status" value="1"/>
</dbReference>
<dbReference type="InterPro" id="IPR006935">
    <property type="entry name" value="Helicase/UvrB_N"/>
</dbReference>
<evidence type="ECO:0000313" key="8">
    <source>
        <dbReference type="Proteomes" id="UP001168883"/>
    </source>
</evidence>
<accession>A0ABT8VFT3</accession>
<evidence type="ECO:0000256" key="1">
    <source>
        <dbReference type="ARBA" id="ARBA00022741"/>
    </source>
</evidence>
<dbReference type="Gene3D" id="3.40.50.300">
    <property type="entry name" value="P-loop containing nucleotide triphosphate hydrolases"/>
    <property type="match status" value="2"/>
</dbReference>
<evidence type="ECO:0000259" key="5">
    <source>
        <dbReference type="PROSITE" id="PS51192"/>
    </source>
</evidence>
<dbReference type="InterPro" id="IPR014001">
    <property type="entry name" value="Helicase_ATP-bd"/>
</dbReference>
<feature type="domain" description="Helicase C-terminal" evidence="6">
    <location>
        <begin position="528"/>
        <end position="669"/>
    </location>
</feature>
<dbReference type="RefSeq" id="WP_302880058.1">
    <property type="nucleotide sequence ID" value="NZ_JAUMKJ010000031.1"/>
</dbReference>
<sequence>MTLDAYDFKTAYNKVENDIAEEFYLPCMRVASHYDRISGYFGSTIYIIAWDALREFISNQGKMRIICSPYISDEDQAAMDKGYSARNNEILASSIREEVELLFSSPTLSAPAQLLAFLISTNVVDVKIAVVGDTSNANVKRLFHDKVGVFSDRKGNSVGFRGSMNETYKGLSSDGNIESIDVFPNWVGDRDKSRVDDAQSMFDRLWINRVDGVTVYDFPSAVRDVLREKAKDCNWQKLLDEIKVIESASQKWKPDKRHGTKAPRPHQINALEAWLKNGRKGIFEHATGSGKTFTAICAIRDALERHETVLVLVPSRDLLTQWYTEIKESIVGLDIFYLLCGDGNNEWKQPGSLFSWTTPRKNQHKIVLATMDTACSSLFLQNIAQGEHLFLVADEMHRLGSPKRRQTLTITTGARLGLSATPNRYGDPTGTAALFEYFGGIVPPPFTLEDAIKSGVLTRYFYHPQKLSLTAIEQQAWNEISTEISKIIARSGLQKDRGFGTFSNPQLQRLLIKRARIVKNASGKVPLAIDTLKKHFRNGQKWIIYCDNIAQLKSVLTGAMAAGFDAYEYYAEMLGDRETTLSYFESNGGVLVSIKCLDEGVDIPSTTHALILASSQNPREFIQRRGRILRKAPNKHFAHLYDAITIPEISVSESDKSLSIIIGELSRAIQFGQNAENPACITDLKNIAIDFQIDYNSLKDGGIEDDEE</sequence>
<keyword evidence="8" id="KW-1185">Reference proteome</keyword>
<dbReference type="InterPro" id="IPR001650">
    <property type="entry name" value="Helicase_C-like"/>
</dbReference>
<keyword evidence="4" id="KW-0067">ATP-binding</keyword>
<dbReference type="SMART" id="SM00487">
    <property type="entry name" value="DEXDc"/>
    <property type="match status" value="1"/>
</dbReference>
<protein>
    <submittedName>
        <fullName evidence="7">DEAD/DEAH box helicase family protein</fullName>
    </submittedName>
</protein>
<dbReference type="Proteomes" id="UP001168883">
    <property type="component" value="Unassembled WGS sequence"/>
</dbReference>